<dbReference type="RefSeq" id="WP_353474484.1">
    <property type="nucleotide sequence ID" value="NZ_CP123385.1"/>
</dbReference>
<proteinExistence type="predicted"/>
<reference evidence="1" key="1">
    <citation type="submission" date="2023-02" db="EMBL/GenBank/DDBJ databases">
        <title>Description and genomic characterization of Salipiger bruguierae sp. nov., isolated from the sediment of mangrove plant Bruguiera sexangula.</title>
        <authorList>
            <person name="Long M."/>
        </authorList>
    </citation>
    <scope>NUCLEOTIDE SEQUENCE</scope>
    <source>
        <strain evidence="1">H15</strain>
    </source>
</reference>
<gene>
    <name evidence="1" type="ORF">PVT71_21275</name>
</gene>
<organism evidence="1">
    <name type="scientific">Alloyangia sp. H15</name>
    <dbReference type="NCBI Taxonomy" id="3029062"/>
    <lineage>
        <taxon>Bacteria</taxon>
        <taxon>Pseudomonadati</taxon>
        <taxon>Pseudomonadota</taxon>
        <taxon>Alphaproteobacteria</taxon>
        <taxon>Rhodobacterales</taxon>
        <taxon>Roseobacteraceae</taxon>
        <taxon>Alloyangia</taxon>
    </lineage>
</organism>
<evidence type="ECO:0000313" key="1">
    <source>
        <dbReference type="EMBL" id="XCC95617.1"/>
    </source>
</evidence>
<dbReference type="AlphaFoldDB" id="A0AAU8AL03"/>
<protein>
    <submittedName>
        <fullName evidence="1">Chemotaxis protein</fullName>
    </submittedName>
</protein>
<accession>A0AAU8AL03</accession>
<name>A0AAU8AL03_9RHOB</name>
<sequence length="126" mass="13814">MTAPTAPRAPASAPITANEATWLLSREIRHLQQRLERLEHGMEHIYSGNADSRLGSVAITAFQELDMLAQSTDALAGYVERLARLLDGERALDLREALSVIPLRDLARRLGGTQGDGLEPNVPELF</sequence>
<dbReference type="EMBL" id="CP123385">
    <property type="protein sequence ID" value="XCC95617.1"/>
    <property type="molecule type" value="Genomic_DNA"/>
</dbReference>